<dbReference type="GO" id="GO:0004497">
    <property type="term" value="F:monooxygenase activity"/>
    <property type="evidence" value="ECO:0007669"/>
    <property type="project" value="UniProtKB-KW"/>
</dbReference>
<dbReference type="InterPro" id="IPR002397">
    <property type="entry name" value="Cyt_P450_B"/>
</dbReference>
<dbReference type="GO" id="GO:0016705">
    <property type="term" value="F:oxidoreductase activity, acting on paired donors, with incorporation or reduction of molecular oxygen"/>
    <property type="evidence" value="ECO:0007669"/>
    <property type="project" value="InterPro"/>
</dbReference>
<dbReference type="PANTHER" id="PTHR46696:SF1">
    <property type="entry name" value="CYTOCHROME P450 YJIB-RELATED"/>
    <property type="match status" value="1"/>
</dbReference>
<dbReference type="PRINTS" id="PR00359">
    <property type="entry name" value="BP450"/>
</dbReference>
<keyword evidence="10" id="KW-1185">Reference proteome</keyword>
<keyword evidence="5 8" id="KW-0408">Iron</keyword>
<dbReference type="AlphaFoldDB" id="A0A1H8ILE9"/>
<dbReference type="Proteomes" id="UP000199372">
    <property type="component" value="Unassembled WGS sequence"/>
</dbReference>
<evidence type="ECO:0000256" key="5">
    <source>
        <dbReference type="ARBA" id="ARBA00023004"/>
    </source>
</evidence>
<dbReference type="FunFam" id="1.10.630.10:FF:000018">
    <property type="entry name" value="Cytochrome P450 monooxygenase"/>
    <property type="match status" value="1"/>
</dbReference>
<evidence type="ECO:0000256" key="8">
    <source>
        <dbReference type="RuleBase" id="RU000461"/>
    </source>
</evidence>
<gene>
    <name evidence="9" type="ORF">SAMN04488011_105274</name>
</gene>
<keyword evidence="2 8" id="KW-0349">Heme</keyword>
<dbReference type="GO" id="GO:0020037">
    <property type="term" value="F:heme binding"/>
    <property type="evidence" value="ECO:0007669"/>
    <property type="project" value="InterPro"/>
</dbReference>
<dbReference type="RefSeq" id="WP_214606848.1">
    <property type="nucleotide sequence ID" value="NZ_FOCM01000005.1"/>
</dbReference>
<name>A0A1H8ILE9_9RHOB</name>
<keyword evidence="6 8" id="KW-0503">Monooxygenase</keyword>
<dbReference type="InterPro" id="IPR001128">
    <property type="entry name" value="Cyt_P450"/>
</dbReference>
<evidence type="ECO:0000256" key="7">
    <source>
        <dbReference type="ARBA" id="ARBA00043906"/>
    </source>
</evidence>
<dbReference type="EMBL" id="FOCM01000005">
    <property type="protein sequence ID" value="SEN69354.1"/>
    <property type="molecule type" value="Genomic_DNA"/>
</dbReference>
<comment type="similarity">
    <text evidence="1 8">Belongs to the cytochrome P450 family.</text>
</comment>
<dbReference type="PROSITE" id="PS00086">
    <property type="entry name" value="CYTOCHROME_P450"/>
    <property type="match status" value="1"/>
</dbReference>
<reference evidence="10" key="1">
    <citation type="submission" date="2016-10" db="EMBL/GenBank/DDBJ databases">
        <authorList>
            <person name="Varghese N."/>
            <person name="Submissions S."/>
        </authorList>
    </citation>
    <scope>NUCLEOTIDE SEQUENCE [LARGE SCALE GENOMIC DNA]</scope>
    <source>
        <strain evidence="10">DSM 26893</strain>
    </source>
</reference>
<evidence type="ECO:0000256" key="2">
    <source>
        <dbReference type="ARBA" id="ARBA00022617"/>
    </source>
</evidence>
<organism evidence="9 10">
    <name type="scientific">Palleronia pelagia</name>
    <dbReference type="NCBI Taxonomy" id="387096"/>
    <lineage>
        <taxon>Bacteria</taxon>
        <taxon>Pseudomonadati</taxon>
        <taxon>Pseudomonadota</taxon>
        <taxon>Alphaproteobacteria</taxon>
        <taxon>Rhodobacterales</taxon>
        <taxon>Roseobacteraceae</taxon>
        <taxon>Palleronia</taxon>
    </lineage>
</organism>
<evidence type="ECO:0000256" key="4">
    <source>
        <dbReference type="ARBA" id="ARBA00023002"/>
    </source>
</evidence>
<keyword evidence="3 8" id="KW-0479">Metal-binding</keyword>
<dbReference type="SUPFAM" id="SSF48264">
    <property type="entry name" value="Cytochrome P450"/>
    <property type="match status" value="1"/>
</dbReference>
<dbReference type="InterPro" id="IPR017972">
    <property type="entry name" value="Cyt_P450_CS"/>
</dbReference>
<accession>A0A1H8ILE9</accession>
<proteinExistence type="inferred from homology"/>
<protein>
    <submittedName>
        <fullName evidence="9">Cytochrome P450</fullName>
    </submittedName>
</protein>
<evidence type="ECO:0000313" key="10">
    <source>
        <dbReference type="Proteomes" id="UP000199372"/>
    </source>
</evidence>
<dbReference type="Gene3D" id="1.10.630.10">
    <property type="entry name" value="Cytochrome P450"/>
    <property type="match status" value="1"/>
</dbReference>
<evidence type="ECO:0000256" key="3">
    <source>
        <dbReference type="ARBA" id="ARBA00022723"/>
    </source>
</evidence>
<dbReference type="InterPro" id="IPR036396">
    <property type="entry name" value="Cyt_P450_sf"/>
</dbReference>
<keyword evidence="4 8" id="KW-0560">Oxidoreductase</keyword>
<dbReference type="PANTHER" id="PTHR46696">
    <property type="entry name" value="P450, PUTATIVE (EUROFUNG)-RELATED"/>
    <property type="match status" value="1"/>
</dbReference>
<comment type="function">
    <text evidence="7">Cytochromes P450 are a group of heme-thiolate monooxygenases. They oxidize a variety of structurally unrelated compounds, including steroids, fatty acids, and xenobiotics.</text>
</comment>
<evidence type="ECO:0000256" key="6">
    <source>
        <dbReference type="ARBA" id="ARBA00023033"/>
    </source>
</evidence>
<sequence>MTEIVLDPHAPEFAADPYAVYARMRAQGPWFHAETDTWMLTRIADVERVVLDRSMVRALEDGASPEEAEARRRRMNWHDMPYHQRFVQTNLLESDGAEHDRLRAVVARAFTPKAVDRLRPAIAAHVEGLLETVAGQPRIDFIEDVAAHVPGVVIGRLLGVPDADSPRLRFWSEEVVRFFDPGRDDADKARAEHATRAFHDYLVDLLDRRASVPEDDLLTGLLARHGEGDLSRDELIATVMLILMAGHGSTIDVLGTGLLALLRFPQADADLRADPGLLRPAIDEMFRFDPPLPYFHRFATADCTVGGRDFPAGTRFGLLYGAANRDPGRFERPDIFDIHRPRARHVAFGGGAHFCLGNHLARMSMELVFTALHRRYRQIALAGDNLRFKPGLSVRGLESLPLVLERA</sequence>
<dbReference type="GO" id="GO:0005506">
    <property type="term" value="F:iron ion binding"/>
    <property type="evidence" value="ECO:0007669"/>
    <property type="project" value="InterPro"/>
</dbReference>
<dbReference type="Pfam" id="PF00067">
    <property type="entry name" value="p450"/>
    <property type="match status" value="2"/>
</dbReference>
<evidence type="ECO:0000256" key="1">
    <source>
        <dbReference type="ARBA" id="ARBA00010617"/>
    </source>
</evidence>
<evidence type="ECO:0000313" key="9">
    <source>
        <dbReference type="EMBL" id="SEN69354.1"/>
    </source>
</evidence>
<dbReference type="CDD" id="cd20625">
    <property type="entry name" value="CYP164-like"/>
    <property type="match status" value="1"/>
</dbReference>